<dbReference type="GO" id="GO:0015920">
    <property type="term" value="P:lipopolysaccharide transport"/>
    <property type="evidence" value="ECO:0007669"/>
    <property type="project" value="InterPro"/>
</dbReference>
<dbReference type="GO" id="GO:1990351">
    <property type="term" value="C:transporter complex"/>
    <property type="evidence" value="ECO:0007669"/>
    <property type="project" value="TreeGrafter"/>
</dbReference>
<dbReference type="Proteomes" id="UP000094849">
    <property type="component" value="Unassembled WGS sequence"/>
</dbReference>
<feature type="chain" id="PRO_5009354461" description="LPS-assembly protein LptD" evidence="2">
    <location>
        <begin position="18"/>
        <end position="744"/>
    </location>
</feature>
<feature type="signal peptide" evidence="2">
    <location>
        <begin position="1"/>
        <end position="17"/>
    </location>
</feature>
<dbReference type="Gene3D" id="2.60.450.10">
    <property type="entry name" value="Lipopolysaccharide (LPS) transport protein A like domain"/>
    <property type="match status" value="1"/>
</dbReference>
<dbReference type="EMBL" id="LVJZ01000003">
    <property type="protein sequence ID" value="ODB95651.1"/>
    <property type="molecule type" value="Genomic_DNA"/>
</dbReference>
<protein>
    <recommendedName>
        <fullName evidence="2">LPS-assembly protein LptD</fullName>
    </recommendedName>
</protein>
<dbReference type="InterPro" id="IPR020889">
    <property type="entry name" value="LipoPS_assembly_LptD"/>
</dbReference>
<evidence type="ECO:0000256" key="1">
    <source>
        <dbReference type="ARBA" id="ARBA00023237"/>
    </source>
</evidence>
<dbReference type="GO" id="GO:0043165">
    <property type="term" value="P:Gram-negative-bacterium-type cell outer membrane assembly"/>
    <property type="evidence" value="ECO:0007669"/>
    <property type="project" value="UniProtKB-UniRule"/>
</dbReference>
<organism evidence="5 6">
    <name type="scientific">Candidatus Thiodiazotropha endoloripes</name>
    <dbReference type="NCBI Taxonomy" id="1818881"/>
    <lineage>
        <taxon>Bacteria</taxon>
        <taxon>Pseudomonadati</taxon>
        <taxon>Pseudomonadota</taxon>
        <taxon>Gammaproteobacteria</taxon>
        <taxon>Chromatiales</taxon>
        <taxon>Sedimenticolaceae</taxon>
        <taxon>Candidatus Thiodiazotropha</taxon>
    </lineage>
</organism>
<evidence type="ECO:0000313" key="6">
    <source>
        <dbReference type="Proteomes" id="UP000094849"/>
    </source>
</evidence>
<reference evidence="5 6" key="1">
    <citation type="submission" date="2016-03" db="EMBL/GenBank/DDBJ databases">
        <title>Chemosynthetic sulphur-oxidizing symbionts of marine invertebrate animals are capable of nitrogen fixation.</title>
        <authorList>
            <person name="Petersen J.M."/>
            <person name="Kemper A."/>
            <person name="Gruber-Vodicka H."/>
            <person name="Cardini U."/>
            <person name="Geest Mvander."/>
            <person name="Kleiner M."/>
            <person name="Bulgheresi S."/>
            <person name="Fussmann M."/>
            <person name="Herbold C."/>
            <person name="Seah B.K.B."/>
            <person name="Antony C.Paul."/>
            <person name="Liu D."/>
            <person name="Belitz A."/>
            <person name="Weber M."/>
        </authorList>
    </citation>
    <scope>NUCLEOTIDE SEQUENCE [LARGE SCALE GENOMIC DNA]</scope>
    <source>
        <strain evidence="5">G_D</strain>
    </source>
</reference>
<comment type="function">
    <text evidence="2">Together with LptE, is involved in the assembly of lipopolysaccharide (LPS) at the surface of the outer membrane.</text>
</comment>
<comment type="caution">
    <text evidence="5">The sequence shown here is derived from an EMBL/GenBank/DDBJ whole genome shotgun (WGS) entry which is preliminary data.</text>
</comment>
<dbReference type="InterPro" id="IPR045659">
    <property type="entry name" value="LptD_2"/>
</dbReference>
<keyword evidence="2" id="KW-0472">Membrane</keyword>
<dbReference type="InterPro" id="IPR007543">
    <property type="entry name" value="LptD_C"/>
</dbReference>
<feature type="domain" description="LPS-assembly protein LptD central" evidence="4">
    <location>
        <begin position="193"/>
        <end position="271"/>
    </location>
</feature>
<dbReference type="RefSeq" id="WP_069024061.1">
    <property type="nucleotide sequence ID" value="NZ_LVJZ01000003.1"/>
</dbReference>
<dbReference type="Pfam" id="PF19838">
    <property type="entry name" value="LptD_2"/>
    <property type="match status" value="1"/>
</dbReference>
<evidence type="ECO:0000259" key="3">
    <source>
        <dbReference type="Pfam" id="PF04453"/>
    </source>
</evidence>
<dbReference type="InterPro" id="IPR050218">
    <property type="entry name" value="LptD"/>
</dbReference>
<sequence length="744" mass="85620" precursor="true">MACWFSLSLLWPFVVNAADPSRLDQGINWHACSVDVPQHSDVVPQRPVPQQPIQLTADQISHDQNSAQTELSGAVKLWRLDGYAEADRLTYFEARRAAELFGNLFVQQPGLRFSADQGFLELDNQRGWLDQVEFRLTAANARGAASRVELLNKQQSTYQGVTYTTCPPGKNDWSLAAADLEIDMQEGWGSATHARLRLGRVPILYLPYFTFPVDDRRKTGFLIPSAGSSNRRGTELSTPYYFNLAPNYDATLTPRWMSKRGLMMGAEFRYLGSRQRAEISGEYLPNDQLESPDHGEERRALRFYHVSRPIKGMTTRIETDAVSDSDYLDDFGTGLAITSTRNLERVGEIRYRLGNWQLLGRVQSFQTIDETLSESSRPYRRLPQLHTSYRSYDNPFGINLGFRGEYTHFKHDTLSNGERLILRPSISLPMRRSWGHLTPNLSLNYAAYDLQLDDSAEESKPDYFVPAFSLDSGLVFERETSWFGHNAYQTLEPRLYYLYAKHDDQSDIPDFDTADLDLKFSNLFKQNRFTGSDRFGDANQLAFGLTTRWFQADNGLERLRASIGQIYYAEDREVQLSGSTEEDPSSAVVAELAARFGSAWQTSLSLRRNPHLEEDNIDKGRFTLRYRTAAHQLFNVDYNFKRNSIEDLDVSVYWPFGQQLSVFGKWKHSYLYDRNMNRIVGFEYGGRCCWKLRTFYQRYVANEDKDEDEESRFMLQLELRGLGSLGQQADRELEQSIYGYQPER</sequence>
<dbReference type="AlphaFoldDB" id="A0A1E2ULR1"/>
<evidence type="ECO:0000259" key="4">
    <source>
        <dbReference type="Pfam" id="PF19838"/>
    </source>
</evidence>
<comment type="subcellular location">
    <subcellularLocation>
        <location evidence="2">Cell outer membrane</location>
    </subcellularLocation>
</comment>
<gene>
    <name evidence="2" type="primary">lptD</name>
    <name evidence="5" type="ORF">A3196_02115</name>
</gene>
<proteinExistence type="inferred from homology"/>
<keyword evidence="6" id="KW-1185">Reference proteome</keyword>
<dbReference type="HAMAP" id="MF_01411">
    <property type="entry name" value="LPS_assembly_LptD"/>
    <property type="match status" value="1"/>
</dbReference>
<evidence type="ECO:0000256" key="2">
    <source>
        <dbReference type="HAMAP-Rule" id="MF_01411"/>
    </source>
</evidence>
<keyword evidence="2" id="KW-0732">Signal</keyword>
<name>A0A1E2ULR1_9GAMM</name>
<dbReference type="PANTHER" id="PTHR30189">
    <property type="entry name" value="LPS-ASSEMBLY PROTEIN"/>
    <property type="match status" value="1"/>
</dbReference>
<comment type="subunit">
    <text evidence="2">Component of the lipopolysaccharide transport and assembly complex. Interacts with LptE and LptA.</text>
</comment>
<comment type="caution">
    <text evidence="2">Lacks conserved residue(s) required for the propagation of feature annotation.</text>
</comment>
<dbReference type="PANTHER" id="PTHR30189:SF1">
    <property type="entry name" value="LPS-ASSEMBLY PROTEIN LPTD"/>
    <property type="match status" value="1"/>
</dbReference>
<dbReference type="GO" id="GO:0009279">
    <property type="term" value="C:cell outer membrane"/>
    <property type="evidence" value="ECO:0007669"/>
    <property type="project" value="UniProtKB-SubCell"/>
</dbReference>
<feature type="domain" description="LptD C-terminal" evidence="3">
    <location>
        <begin position="315"/>
        <end position="666"/>
    </location>
</feature>
<keyword evidence="1 2" id="KW-0998">Cell outer membrane</keyword>
<dbReference type="Pfam" id="PF04453">
    <property type="entry name" value="LptD"/>
    <property type="match status" value="1"/>
</dbReference>
<evidence type="ECO:0000313" key="5">
    <source>
        <dbReference type="EMBL" id="ODB95651.1"/>
    </source>
</evidence>
<accession>A0A1E2ULR1</accession>
<dbReference type="STRING" id="1818881.A3196_02115"/>
<comment type="similarity">
    <text evidence="2">Belongs to the LptD family.</text>
</comment>